<evidence type="ECO:0000256" key="2">
    <source>
        <dbReference type="SAM" id="SignalP"/>
    </source>
</evidence>
<evidence type="ECO:0000313" key="5">
    <source>
        <dbReference type="Proteomes" id="UP000662618"/>
    </source>
</evidence>
<evidence type="ECO:0000256" key="1">
    <source>
        <dbReference type="ARBA" id="ARBA00022729"/>
    </source>
</evidence>
<sequence>MKKLITIFVCIFLFQITQAQNEFITIWKPGISQQIHFPGRGTNFHVVWEEVGYTQHNGNLTNVNSTLEFIINFGTPLNPVPANATYKVKISNGNGNYNRICFFDNTVVPIYSSPDTGKLLTITQWGNIQWQTFENAFILCNNMDVTALDTPNLSIVTSTKDMFYICSSLVGNTSFGNWDTSNLTSINSMFSAADQFNAPIGNWDVSNVTDFYAVFDMAASFNQPIRNWDTSNATTMEHMFHGAGSFNQNIDTWDISGVTNMDMMFAQAYSFNQNIGSWNLSSLTSAVDMLKFSGLNCQNYDNALFGWNNNSQTPNNINLGTTTPLTYKHQFAVNARTNLINSKNWMITGDNYNASCNSVLGTSETDFTSSLSIYPNPATHSIFIKSKEKVKSAEIIDASGRLISRVLNPNEEINIQQLSKGNYFLKIETENKKSTLKFIKN</sequence>
<evidence type="ECO:0000259" key="3">
    <source>
        <dbReference type="Pfam" id="PF18962"/>
    </source>
</evidence>
<dbReference type="InterPro" id="IPR005046">
    <property type="entry name" value="DUF285"/>
</dbReference>
<dbReference type="InterPro" id="IPR026444">
    <property type="entry name" value="Secre_tail"/>
</dbReference>
<feature type="signal peptide" evidence="2">
    <location>
        <begin position="1"/>
        <end position="19"/>
    </location>
</feature>
<keyword evidence="1 2" id="KW-0732">Signal</keyword>
<dbReference type="RefSeq" id="WP_162088643.1">
    <property type="nucleotide sequence ID" value="NZ_CAJIMS010000001.1"/>
</dbReference>
<reference evidence="4" key="1">
    <citation type="submission" date="2020-12" db="EMBL/GenBank/DDBJ databases">
        <authorList>
            <person name="Rodrigo-Torres L."/>
            <person name="Arahal R. D."/>
            <person name="Lucena T."/>
        </authorList>
    </citation>
    <scope>NUCLEOTIDE SEQUENCE</scope>
    <source>
        <strain evidence="4">CECT 9390</strain>
    </source>
</reference>
<dbReference type="Pfam" id="PF03382">
    <property type="entry name" value="DUF285"/>
    <property type="match status" value="1"/>
</dbReference>
<comment type="caution">
    <text evidence="4">The sequence shown here is derived from an EMBL/GenBank/DDBJ whole genome shotgun (WGS) entry which is preliminary data.</text>
</comment>
<accession>A0A9N8MPG9</accession>
<dbReference type="Proteomes" id="UP000662618">
    <property type="component" value="Unassembled WGS sequence"/>
</dbReference>
<dbReference type="NCBIfam" id="TIGR04183">
    <property type="entry name" value="Por_Secre_tail"/>
    <property type="match status" value="1"/>
</dbReference>
<dbReference type="InterPro" id="IPR011889">
    <property type="entry name" value="Liste_lipo_26"/>
</dbReference>
<dbReference type="AlphaFoldDB" id="A0A9N8MPG9"/>
<organism evidence="4 5">
    <name type="scientific">Chryseobacterium aquaeductus</name>
    <dbReference type="NCBI Taxonomy" id="2675056"/>
    <lineage>
        <taxon>Bacteria</taxon>
        <taxon>Pseudomonadati</taxon>
        <taxon>Bacteroidota</taxon>
        <taxon>Flavobacteriia</taxon>
        <taxon>Flavobacteriales</taxon>
        <taxon>Weeksellaceae</taxon>
        <taxon>Chryseobacterium group</taxon>
        <taxon>Chryseobacterium</taxon>
    </lineage>
</organism>
<dbReference type="EMBL" id="CAJIMS010000001">
    <property type="protein sequence ID" value="CAD7811521.1"/>
    <property type="molecule type" value="Genomic_DNA"/>
</dbReference>
<feature type="chain" id="PRO_5040374846" description="Secretion system C-terminal sorting domain-containing protein" evidence="2">
    <location>
        <begin position="20"/>
        <end position="441"/>
    </location>
</feature>
<evidence type="ECO:0000313" key="4">
    <source>
        <dbReference type="EMBL" id="CAD7811521.1"/>
    </source>
</evidence>
<proteinExistence type="predicted"/>
<keyword evidence="5" id="KW-1185">Reference proteome</keyword>
<feature type="domain" description="Secretion system C-terminal sorting" evidence="3">
    <location>
        <begin position="373"/>
        <end position="439"/>
    </location>
</feature>
<protein>
    <recommendedName>
        <fullName evidence="3">Secretion system C-terminal sorting domain-containing protein</fullName>
    </recommendedName>
</protein>
<dbReference type="NCBIfam" id="TIGR02167">
    <property type="entry name" value="Liste_lipo_26"/>
    <property type="match status" value="1"/>
</dbReference>
<name>A0A9N8MPG9_9FLAO</name>
<gene>
    <name evidence="4" type="ORF">CHRY9390_02370</name>
</gene>
<dbReference type="Pfam" id="PF18962">
    <property type="entry name" value="Por_Secre_tail"/>
    <property type="match status" value="1"/>
</dbReference>